<dbReference type="AlphaFoldDB" id="A0A8J7IPY6"/>
<dbReference type="EMBL" id="JADCKQ010000003">
    <property type="protein sequence ID" value="MBI1493101.1"/>
    <property type="molecule type" value="Genomic_DNA"/>
</dbReference>
<organism evidence="1 2">
    <name type="scientific">Halocynthiibacter styelae</name>
    <dbReference type="NCBI Taxonomy" id="2761955"/>
    <lineage>
        <taxon>Bacteria</taxon>
        <taxon>Pseudomonadati</taxon>
        <taxon>Pseudomonadota</taxon>
        <taxon>Alphaproteobacteria</taxon>
        <taxon>Rhodobacterales</taxon>
        <taxon>Paracoccaceae</taxon>
        <taxon>Halocynthiibacter</taxon>
    </lineage>
</organism>
<accession>A0A8J7IPY6</accession>
<proteinExistence type="predicted"/>
<gene>
    <name evidence="1" type="ORF">H1D41_05565</name>
</gene>
<protein>
    <recommendedName>
        <fullName evidence="3">DUF2946 domain-containing protein</fullName>
    </recommendedName>
</protein>
<sequence>MHFGALVVFLTPTYIGDMRILFALLLTIFASQLCAADLPGCALPSEMAGMVVDVTGCEGGEEGHDMAGCAICVVMREPVNVPVEHLNAGDVTPLAHSLLSGWEGPPPHGPPRVI</sequence>
<evidence type="ECO:0000313" key="1">
    <source>
        <dbReference type="EMBL" id="MBI1493101.1"/>
    </source>
</evidence>
<name>A0A8J7IPY6_9RHOB</name>
<evidence type="ECO:0000313" key="2">
    <source>
        <dbReference type="Proteomes" id="UP000640583"/>
    </source>
</evidence>
<comment type="caution">
    <text evidence="1">The sequence shown here is derived from an EMBL/GenBank/DDBJ whole genome shotgun (WGS) entry which is preliminary data.</text>
</comment>
<dbReference type="Proteomes" id="UP000640583">
    <property type="component" value="Unassembled WGS sequence"/>
</dbReference>
<keyword evidence="2" id="KW-1185">Reference proteome</keyword>
<reference evidence="1" key="1">
    <citation type="submission" date="2020-10" db="EMBL/GenBank/DDBJ databases">
        <title>Paenihalocynthiibacter styelae gen. nov., sp. nov., isolated from stalked sea squirt Styela clava.</title>
        <authorList>
            <person name="Kim Y.-O."/>
            <person name="Yoon J.-H."/>
        </authorList>
    </citation>
    <scope>NUCLEOTIDE SEQUENCE</scope>
    <source>
        <strain evidence="1">MYP1-1</strain>
    </source>
</reference>
<dbReference type="RefSeq" id="WP_228847955.1">
    <property type="nucleotide sequence ID" value="NZ_JADCKQ010000003.1"/>
</dbReference>
<evidence type="ECO:0008006" key="3">
    <source>
        <dbReference type="Google" id="ProtNLM"/>
    </source>
</evidence>